<dbReference type="PROSITE" id="PS51390">
    <property type="entry name" value="WAP"/>
    <property type="match status" value="2"/>
</dbReference>
<evidence type="ECO:0000256" key="2">
    <source>
        <dbReference type="ARBA" id="ARBA00022525"/>
    </source>
</evidence>
<accession>A0A9B0T6H6</accession>
<feature type="domain" description="WAP" evidence="9">
    <location>
        <begin position="82"/>
        <end position="130"/>
    </location>
</feature>
<evidence type="ECO:0000313" key="11">
    <source>
        <dbReference type="RefSeq" id="XP_006839405.1"/>
    </source>
</evidence>
<evidence type="ECO:0000259" key="9">
    <source>
        <dbReference type="PROSITE" id="PS51390"/>
    </source>
</evidence>
<evidence type="ECO:0000256" key="6">
    <source>
        <dbReference type="ARBA" id="ARBA00023022"/>
    </source>
</evidence>
<dbReference type="SMART" id="SM00217">
    <property type="entry name" value="WAP"/>
    <property type="match status" value="2"/>
</dbReference>
<keyword evidence="4" id="KW-0646">Protease inhibitor</keyword>
<evidence type="ECO:0000256" key="3">
    <source>
        <dbReference type="ARBA" id="ARBA00022529"/>
    </source>
</evidence>
<dbReference type="AlphaFoldDB" id="A0A9B0T6H6"/>
<dbReference type="InterPro" id="IPR036645">
    <property type="entry name" value="Elafin-like_sf"/>
</dbReference>
<evidence type="ECO:0000256" key="5">
    <source>
        <dbReference type="ARBA" id="ARBA00022729"/>
    </source>
</evidence>
<keyword evidence="5 8" id="KW-0732">Signal</keyword>
<dbReference type="OrthoDB" id="4473401at2759"/>
<sequence>MKSNGLFSLVVLLALGILASGTVEGGDQMPLKAGLCPSRPMAKCFRYQIPECKSDWQCPGHQKCCPDTCVIKCLDPVAAQASDNKPGKCPVVRGQCMMLNPPNYCEKDSQCQDDFKCCMGMCGKICVAPVKA</sequence>
<name>A0A9B0T6H6_CHRAS</name>
<protein>
    <submittedName>
        <fullName evidence="11">Antileukoproteinase</fullName>
    </submittedName>
</protein>
<dbReference type="InterPro" id="IPR050514">
    <property type="entry name" value="WAP_four-disulfide_core"/>
</dbReference>
<dbReference type="Gene3D" id="4.10.75.10">
    <property type="entry name" value="Elafin-like"/>
    <property type="match status" value="2"/>
</dbReference>
<dbReference type="GO" id="GO:0004867">
    <property type="term" value="F:serine-type endopeptidase inhibitor activity"/>
    <property type="evidence" value="ECO:0007669"/>
    <property type="project" value="TreeGrafter"/>
</dbReference>
<dbReference type="GeneID" id="102812848"/>
<organism evidence="10 11">
    <name type="scientific">Chrysochloris asiatica</name>
    <name type="common">Cape golden mole</name>
    <dbReference type="NCBI Taxonomy" id="185453"/>
    <lineage>
        <taxon>Eukaryota</taxon>
        <taxon>Metazoa</taxon>
        <taxon>Chordata</taxon>
        <taxon>Craniata</taxon>
        <taxon>Vertebrata</taxon>
        <taxon>Euteleostomi</taxon>
        <taxon>Mammalia</taxon>
        <taxon>Eutheria</taxon>
        <taxon>Afrotheria</taxon>
        <taxon>Chrysochloridae</taxon>
        <taxon>Chrysochlorinae</taxon>
        <taxon>Chrysochloris</taxon>
    </lineage>
</organism>
<dbReference type="RefSeq" id="XP_006839405.1">
    <property type="nucleotide sequence ID" value="XM_006839342.1"/>
</dbReference>
<evidence type="ECO:0000256" key="1">
    <source>
        <dbReference type="ARBA" id="ARBA00004613"/>
    </source>
</evidence>
<reference evidence="11" key="1">
    <citation type="submission" date="2025-08" db="UniProtKB">
        <authorList>
            <consortium name="RefSeq"/>
        </authorList>
    </citation>
    <scope>IDENTIFICATION</scope>
    <source>
        <tissue evidence="11">Spleen</tissue>
    </source>
</reference>
<dbReference type="PRINTS" id="PR00003">
    <property type="entry name" value="4DISULPHCORE"/>
</dbReference>
<keyword evidence="3" id="KW-0929">Antimicrobial</keyword>
<dbReference type="PANTHER" id="PTHR19441:SF44">
    <property type="entry name" value="ANTILEUKOPROTEINASE"/>
    <property type="match status" value="1"/>
</dbReference>
<evidence type="ECO:0000256" key="8">
    <source>
        <dbReference type="SAM" id="SignalP"/>
    </source>
</evidence>
<dbReference type="GO" id="GO:0045087">
    <property type="term" value="P:innate immune response"/>
    <property type="evidence" value="ECO:0007669"/>
    <property type="project" value="TreeGrafter"/>
</dbReference>
<dbReference type="InterPro" id="IPR008197">
    <property type="entry name" value="WAP_dom"/>
</dbReference>
<feature type="domain" description="WAP" evidence="9">
    <location>
        <begin position="29"/>
        <end position="77"/>
    </location>
</feature>
<comment type="subcellular location">
    <subcellularLocation>
        <location evidence="1">Secreted</location>
    </subcellularLocation>
</comment>
<proteinExistence type="predicted"/>
<keyword evidence="7" id="KW-1015">Disulfide bond</keyword>
<dbReference type="SUPFAM" id="SSF57256">
    <property type="entry name" value="Elafin-like"/>
    <property type="match status" value="2"/>
</dbReference>
<evidence type="ECO:0000313" key="10">
    <source>
        <dbReference type="Proteomes" id="UP000504623"/>
    </source>
</evidence>
<dbReference type="Proteomes" id="UP000504623">
    <property type="component" value="Unplaced"/>
</dbReference>
<dbReference type="CTD" id="6590"/>
<dbReference type="GO" id="GO:0019731">
    <property type="term" value="P:antibacterial humoral response"/>
    <property type="evidence" value="ECO:0007669"/>
    <property type="project" value="TreeGrafter"/>
</dbReference>
<evidence type="ECO:0000256" key="4">
    <source>
        <dbReference type="ARBA" id="ARBA00022690"/>
    </source>
</evidence>
<dbReference type="PANTHER" id="PTHR19441">
    <property type="entry name" value="WHEY ACDIC PROTEIN WAP"/>
    <property type="match status" value="1"/>
</dbReference>
<dbReference type="GO" id="GO:0005615">
    <property type="term" value="C:extracellular space"/>
    <property type="evidence" value="ECO:0007669"/>
    <property type="project" value="TreeGrafter"/>
</dbReference>
<feature type="chain" id="PRO_5039433867" evidence="8">
    <location>
        <begin position="26"/>
        <end position="132"/>
    </location>
</feature>
<keyword evidence="10" id="KW-1185">Reference proteome</keyword>
<keyword evidence="2" id="KW-0964">Secreted</keyword>
<evidence type="ECO:0000256" key="7">
    <source>
        <dbReference type="ARBA" id="ARBA00023157"/>
    </source>
</evidence>
<feature type="signal peptide" evidence="8">
    <location>
        <begin position="1"/>
        <end position="25"/>
    </location>
</feature>
<dbReference type="FunFam" id="4.10.75.10:FF:000001">
    <property type="entry name" value="Anosmin 1"/>
    <property type="match status" value="2"/>
</dbReference>
<gene>
    <name evidence="11" type="primary">SLPI</name>
</gene>
<dbReference type="Pfam" id="PF00095">
    <property type="entry name" value="WAP"/>
    <property type="match status" value="2"/>
</dbReference>
<keyword evidence="6" id="KW-0044">Antibiotic</keyword>